<reference evidence="1" key="2">
    <citation type="journal article" date="2015" name="Data Brief">
        <title>Shoot transcriptome of the giant reed, Arundo donax.</title>
        <authorList>
            <person name="Barrero R.A."/>
            <person name="Guerrero F.D."/>
            <person name="Moolhuijzen P."/>
            <person name="Goolsby J.A."/>
            <person name="Tidwell J."/>
            <person name="Bellgard S.E."/>
            <person name="Bellgard M.I."/>
        </authorList>
    </citation>
    <scope>NUCLEOTIDE SEQUENCE</scope>
    <source>
        <tissue evidence="1">Shoot tissue taken approximately 20 cm above the soil surface</tissue>
    </source>
</reference>
<accession>A0A0A9E100</accession>
<dbReference type="EMBL" id="GBRH01206310">
    <property type="protein sequence ID" value="JAD91585.1"/>
    <property type="molecule type" value="Transcribed_RNA"/>
</dbReference>
<name>A0A0A9E100_ARUDO</name>
<organism evidence="1">
    <name type="scientific">Arundo donax</name>
    <name type="common">Giant reed</name>
    <name type="synonym">Donax arundinaceus</name>
    <dbReference type="NCBI Taxonomy" id="35708"/>
    <lineage>
        <taxon>Eukaryota</taxon>
        <taxon>Viridiplantae</taxon>
        <taxon>Streptophyta</taxon>
        <taxon>Embryophyta</taxon>
        <taxon>Tracheophyta</taxon>
        <taxon>Spermatophyta</taxon>
        <taxon>Magnoliopsida</taxon>
        <taxon>Liliopsida</taxon>
        <taxon>Poales</taxon>
        <taxon>Poaceae</taxon>
        <taxon>PACMAD clade</taxon>
        <taxon>Arundinoideae</taxon>
        <taxon>Arundineae</taxon>
        <taxon>Arundo</taxon>
    </lineage>
</organism>
<reference evidence="1" key="1">
    <citation type="submission" date="2014-09" db="EMBL/GenBank/DDBJ databases">
        <authorList>
            <person name="Magalhaes I.L.F."/>
            <person name="Oliveira U."/>
            <person name="Santos F.R."/>
            <person name="Vidigal T.H.D.A."/>
            <person name="Brescovit A.D."/>
            <person name="Santos A.J."/>
        </authorList>
    </citation>
    <scope>NUCLEOTIDE SEQUENCE</scope>
    <source>
        <tissue evidence="1">Shoot tissue taken approximately 20 cm above the soil surface</tissue>
    </source>
</reference>
<dbReference type="AlphaFoldDB" id="A0A0A9E100"/>
<evidence type="ECO:0000313" key="1">
    <source>
        <dbReference type="EMBL" id="JAD91585.1"/>
    </source>
</evidence>
<proteinExistence type="predicted"/>
<protein>
    <submittedName>
        <fullName evidence="1">Uncharacterized protein</fullName>
    </submittedName>
</protein>
<sequence length="51" mass="5537">MTEALVDLVVYALISLKLVLTSEILSSSTSINRSSDWSFTASDNLLCRTAT</sequence>